<dbReference type="SUPFAM" id="SSF141488">
    <property type="entry name" value="YdhA-like"/>
    <property type="match status" value="1"/>
</dbReference>
<dbReference type="Proteomes" id="UP001064971">
    <property type="component" value="Chromosome"/>
</dbReference>
<gene>
    <name evidence="1" type="ORF">DAETH_03190</name>
</gene>
<protein>
    <recommendedName>
        <fullName evidence="3">C-type lysozyme inhibitor domain-containing protein</fullName>
    </recommendedName>
</protein>
<proteinExistence type="predicted"/>
<keyword evidence="2" id="KW-1185">Reference proteome</keyword>
<evidence type="ECO:0000313" key="1">
    <source>
        <dbReference type="EMBL" id="BDP40350.1"/>
    </source>
</evidence>
<name>A0ABN6RBZ4_9DEIO</name>
<organism evidence="1 2">
    <name type="scientific">Deinococcus aetherius</name>
    <dbReference type="NCBI Taxonomy" id="200252"/>
    <lineage>
        <taxon>Bacteria</taxon>
        <taxon>Thermotogati</taxon>
        <taxon>Deinococcota</taxon>
        <taxon>Deinococci</taxon>
        <taxon>Deinococcales</taxon>
        <taxon>Deinococcaceae</taxon>
        <taxon>Deinococcus</taxon>
    </lineage>
</organism>
<reference evidence="1" key="1">
    <citation type="submission" date="2022-07" db="EMBL/GenBank/DDBJ databases">
        <title>Complete Genome Sequence of the Radioresistant Bacterium Deinococcus aetherius ST0316, Isolated from the Air Dust collected in Lower Stratosphere above Japan.</title>
        <authorList>
            <person name="Satoh K."/>
            <person name="Hagiwara K."/>
            <person name="Katsumata K."/>
            <person name="Kubo A."/>
            <person name="Yokobori S."/>
            <person name="Yamagishi A."/>
            <person name="Oono Y."/>
            <person name="Narumi I."/>
        </authorList>
    </citation>
    <scope>NUCLEOTIDE SEQUENCE</scope>
    <source>
        <strain evidence="1">ST0316</strain>
    </source>
</reference>
<dbReference type="EMBL" id="AP026560">
    <property type="protein sequence ID" value="BDP40350.1"/>
    <property type="molecule type" value="Genomic_DNA"/>
</dbReference>
<dbReference type="InterPro" id="IPR036328">
    <property type="entry name" value="MliC_sf"/>
</dbReference>
<dbReference type="Gene3D" id="2.40.128.200">
    <property type="match status" value="1"/>
</dbReference>
<accession>A0ABN6RBZ4</accession>
<sequence length="104" mass="10904">MALLPVGGPAFADGAPGLASAGGDRVIERVVFRCQGGIRVQVTRMPNRALVQFAGQTRVLNQADGVGGVRYRSGGFAWVNNGKVAYMKNTRSGELPVSGCVRVN</sequence>
<evidence type="ECO:0000313" key="2">
    <source>
        <dbReference type="Proteomes" id="UP001064971"/>
    </source>
</evidence>
<evidence type="ECO:0008006" key="3">
    <source>
        <dbReference type="Google" id="ProtNLM"/>
    </source>
</evidence>